<evidence type="ECO:0000256" key="5">
    <source>
        <dbReference type="SAM" id="Phobius"/>
    </source>
</evidence>
<evidence type="ECO:0000313" key="7">
    <source>
        <dbReference type="EMBL" id="DAZ96384.1"/>
    </source>
</evidence>
<evidence type="ECO:0000256" key="1">
    <source>
        <dbReference type="ARBA" id="ARBA00004370"/>
    </source>
</evidence>
<dbReference type="Proteomes" id="UP001146120">
    <property type="component" value="Unassembled WGS sequence"/>
</dbReference>
<dbReference type="GO" id="GO:0005506">
    <property type="term" value="F:iron ion binding"/>
    <property type="evidence" value="ECO:0007669"/>
    <property type="project" value="InterPro"/>
</dbReference>
<comment type="subcellular location">
    <subcellularLocation>
        <location evidence="1">Membrane</location>
    </subcellularLocation>
</comment>
<evidence type="ECO:0000313" key="8">
    <source>
        <dbReference type="Proteomes" id="UP001146120"/>
    </source>
</evidence>
<evidence type="ECO:0000256" key="3">
    <source>
        <dbReference type="ARBA" id="ARBA00022989"/>
    </source>
</evidence>
<dbReference type="EMBL" id="DAKRPA010000169">
    <property type="protein sequence ID" value="DAZ96384.1"/>
    <property type="molecule type" value="Genomic_DNA"/>
</dbReference>
<keyword evidence="2 5" id="KW-0812">Transmembrane</keyword>
<keyword evidence="3 5" id="KW-1133">Transmembrane helix</keyword>
<protein>
    <recommendedName>
        <fullName evidence="6">Fatty acid hydroxylase domain-containing protein</fullName>
    </recommendedName>
</protein>
<dbReference type="InterPro" id="IPR006694">
    <property type="entry name" value="Fatty_acid_hydroxylase"/>
</dbReference>
<gene>
    <name evidence="7" type="ORF">N0F65_010751</name>
</gene>
<reference evidence="7" key="2">
    <citation type="journal article" date="2023" name="Microbiol Resour">
        <title>Decontamination and Annotation of the Draft Genome Sequence of the Oomycete Lagenidium giganteum ARSEF 373.</title>
        <authorList>
            <person name="Morgan W.R."/>
            <person name="Tartar A."/>
        </authorList>
    </citation>
    <scope>NUCLEOTIDE SEQUENCE</scope>
    <source>
        <strain evidence="7">ARSEF 373</strain>
    </source>
</reference>
<proteinExistence type="predicted"/>
<dbReference type="Pfam" id="PF04116">
    <property type="entry name" value="FA_hydroxylase"/>
    <property type="match status" value="1"/>
</dbReference>
<dbReference type="PANTHER" id="PTHR11863">
    <property type="entry name" value="STEROL DESATURASE"/>
    <property type="match status" value="1"/>
</dbReference>
<keyword evidence="4 5" id="KW-0472">Membrane</keyword>
<dbReference type="AlphaFoldDB" id="A0AAV2YSM6"/>
<comment type="caution">
    <text evidence="7">The sequence shown here is derived from an EMBL/GenBank/DDBJ whole genome shotgun (WGS) entry which is preliminary data.</text>
</comment>
<name>A0AAV2YSM6_9STRA</name>
<feature type="transmembrane region" description="Helical" evidence="5">
    <location>
        <begin position="85"/>
        <end position="104"/>
    </location>
</feature>
<evidence type="ECO:0000259" key="6">
    <source>
        <dbReference type="Pfam" id="PF04116"/>
    </source>
</evidence>
<reference evidence="7" key="1">
    <citation type="submission" date="2022-11" db="EMBL/GenBank/DDBJ databases">
        <authorList>
            <person name="Morgan W.R."/>
            <person name="Tartar A."/>
        </authorList>
    </citation>
    <scope>NUCLEOTIDE SEQUENCE</scope>
    <source>
        <strain evidence="7">ARSEF 373</strain>
    </source>
</reference>
<keyword evidence="8" id="KW-1185">Reference proteome</keyword>
<evidence type="ECO:0000256" key="4">
    <source>
        <dbReference type="ARBA" id="ARBA00023136"/>
    </source>
</evidence>
<dbReference type="GO" id="GO:0016020">
    <property type="term" value="C:membrane"/>
    <property type="evidence" value="ECO:0007669"/>
    <property type="project" value="UniProtKB-SubCell"/>
</dbReference>
<feature type="transmembrane region" description="Helical" evidence="5">
    <location>
        <begin position="41"/>
        <end position="64"/>
    </location>
</feature>
<dbReference type="GO" id="GO:0008610">
    <property type="term" value="P:lipid biosynthetic process"/>
    <property type="evidence" value="ECO:0007669"/>
    <property type="project" value="InterPro"/>
</dbReference>
<dbReference type="InterPro" id="IPR050307">
    <property type="entry name" value="Sterol_Desaturase_Related"/>
</dbReference>
<accession>A0AAV2YSM6</accession>
<evidence type="ECO:0000256" key="2">
    <source>
        <dbReference type="ARBA" id="ARBA00022692"/>
    </source>
</evidence>
<feature type="domain" description="Fatty acid hydroxylase" evidence="6">
    <location>
        <begin position="145"/>
        <end position="283"/>
    </location>
</feature>
<feature type="transmembrane region" description="Helical" evidence="5">
    <location>
        <begin position="12"/>
        <end position="35"/>
    </location>
</feature>
<organism evidence="7 8">
    <name type="scientific">Lagenidium giganteum</name>
    <dbReference type="NCBI Taxonomy" id="4803"/>
    <lineage>
        <taxon>Eukaryota</taxon>
        <taxon>Sar</taxon>
        <taxon>Stramenopiles</taxon>
        <taxon>Oomycota</taxon>
        <taxon>Peronosporomycetes</taxon>
        <taxon>Pythiales</taxon>
        <taxon>Pythiaceae</taxon>
    </lineage>
</organism>
<dbReference type="GO" id="GO:0016491">
    <property type="term" value="F:oxidoreductase activity"/>
    <property type="evidence" value="ECO:0007669"/>
    <property type="project" value="InterPro"/>
</dbReference>
<sequence>MALGWILRRCKYYVLINAFICGVAYTSLEIAALGARSSAEWLAIYGATLLRIAAMVLWFEWIATLKDKIYGHKRHVLSATERRGLYYRILLVVVPMECLTYWLAVPNSDQVDTEINGARVYDAQAPARTAWLYEFVWFIPQSLAFELVFDFFHFTAHWICHQSTWLYQHVHKRHHMHLHPCPLSTYEQDGFDLLLTNVLPFVAASKLTFAVSPWQFHLLLAYKSYVEVAGHSGLDIKGYSFPQLPMLSSLSICLRVHDHDVHHTHPKWNFAKRFAVWDKLFGTFRPATTN</sequence>